<evidence type="ECO:0000313" key="1">
    <source>
        <dbReference type="EnsemblMetazoa" id="GPAI002602-PA"/>
    </source>
</evidence>
<dbReference type="Proteomes" id="UP000092445">
    <property type="component" value="Unassembled WGS sequence"/>
</dbReference>
<proteinExistence type="predicted"/>
<accession>A0A1A9Z3B2</accession>
<organism evidence="1 2">
    <name type="scientific">Glossina pallidipes</name>
    <name type="common">Tsetse fly</name>
    <dbReference type="NCBI Taxonomy" id="7398"/>
    <lineage>
        <taxon>Eukaryota</taxon>
        <taxon>Metazoa</taxon>
        <taxon>Ecdysozoa</taxon>
        <taxon>Arthropoda</taxon>
        <taxon>Hexapoda</taxon>
        <taxon>Insecta</taxon>
        <taxon>Pterygota</taxon>
        <taxon>Neoptera</taxon>
        <taxon>Endopterygota</taxon>
        <taxon>Diptera</taxon>
        <taxon>Brachycera</taxon>
        <taxon>Muscomorpha</taxon>
        <taxon>Hippoboscoidea</taxon>
        <taxon>Glossinidae</taxon>
        <taxon>Glossina</taxon>
    </lineage>
</organism>
<protein>
    <submittedName>
        <fullName evidence="1">Uncharacterized protein</fullName>
    </submittedName>
</protein>
<dbReference type="VEuPathDB" id="VectorBase:GPAI002602"/>
<keyword evidence="2" id="KW-1185">Reference proteome</keyword>
<reference evidence="2" key="1">
    <citation type="submission" date="2014-03" db="EMBL/GenBank/DDBJ databases">
        <authorList>
            <person name="Aksoy S."/>
            <person name="Warren W."/>
            <person name="Wilson R.K."/>
        </authorList>
    </citation>
    <scope>NUCLEOTIDE SEQUENCE [LARGE SCALE GENOMIC DNA]</scope>
    <source>
        <strain evidence="2">IAEA</strain>
    </source>
</reference>
<reference evidence="1" key="2">
    <citation type="submission" date="2020-05" db="UniProtKB">
        <authorList>
            <consortium name="EnsemblMetazoa"/>
        </authorList>
    </citation>
    <scope>IDENTIFICATION</scope>
    <source>
        <strain evidence="1">IAEA</strain>
    </source>
</reference>
<dbReference type="EnsemblMetazoa" id="GPAI002602-RA">
    <property type="protein sequence ID" value="GPAI002602-PA"/>
    <property type="gene ID" value="GPAI002602"/>
</dbReference>
<dbReference type="AlphaFoldDB" id="A0A1A9Z3B2"/>
<evidence type="ECO:0000313" key="2">
    <source>
        <dbReference type="Proteomes" id="UP000092445"/>
    </source>
</evidence>
<name>A0A1A9Z3B2_GLOPL</name>
<sequence>MLEVDLVFQTIKDVSEVRAKNEYKHLPVVFSLDVVELIDACPSGLCGASDDECGLIGVGGVNEGEADDNDDDDDDDIPFVKAAPDVDAVTVAIVVKIVVAFVNDAAVNSVNTSTSVCGNL</sequence>